<organism evidence="7 8">
    <name type="scientific">Bimuria novae-zelandiae CBS 107.79</name>
    <dbReference type="NCBI Taxonomy" id="1447943"/>
    <lineage>
        <taxon>Eukaryota</taxon>
        <taxon>Fungi</taxon>
        <taxon>Dikarya</taxon>
        <taxon>Ascomycota</taxon>
        <taxon>Pezizomycotina</taxon>
        <taxon>Dothideomycetes</taxon>
        <taxon>Pleosporomycetidae</taxon>
        <taxon>Pleosporales</taxon>
        <taxon>Massarineae</taxon>
        <taxon>Didymosphaeriaceae</taxon>
        <taxon>Bimuria</taxon>
    </lineage>
</organism>
<evidence type="ECO:0000256" key="2">
    <source>
        <dbReference type="ARBA" id="ARBA00022771"/>
    </source>
</evidence>
<evidence type="ECO:0000256" key="4">
    <source>
        <dbReference type="PROSITE-ProRule" id="PRU00723"/>
    </source>
</evidence>
<dbReference type="InterPro" id="IPR036855">
    <property type="entry name" value="Znf_CCCH_sf"/>
</dbReference>
<feature type="region of interest" description="Disordered" evidence="5">
    <location>
        <begin position="9"/>
        <end position="108"/>
    </location>
</feature>
<proteinExistence type="predicted"/>
<protein>
    <recommendedName>
        <fullName evidence="6">C3H1-type domain-containing protein</fullName>
    </recommendedName>
</protein>
<dbReference type="Gene3D" id="6.10.250.3220">
    <property type="match status" value="1"/>
</dbReference>
<keyword evidence="2 4" id="KW-0863">Zinc-finger</keyword>
<feature type="compositionally biased region" description="Polar residues" evidence="5">
    <location>
        <begin position="35"/>
        <end position="44"/>
    </location>
</feature>
<dbReference type="AlphaFoldDB" id="A0A6A5V7I9"/>
<evidence type="ECO:0000256" key="3">
    <source>
        <dbReference type="ARBA" id="ARBA00022833"/>
    </source>
</evidence>
<keyword evidence="8" id="KW-1185">Reference proteome</keyword>
<sequence>MQAFSWAAVAAGKSAQVPASDGVPDAKVIPLSVGSAHTQSTSGPEKTPGSKILHAESVVRKLDTESATKPDSIADAAKNEPHKTNWKKKQKKQKKKKKPKTHKSTGQTIPELVEVVVDKHTMTSDGVSRVEGEQIVKPVVGASATMGAAARQAAPVEPSLYPRGSDVARVPGILVTAPLAPIVEVPVMDNASGKVPETITVPKERSDPVQTGFDTTHNLQAPQSFTAKPPPIKYTVADLRHYIKSLNLPGISFDLCGVCIAPDAPDWVCGRIVRRVQIIVSNVKHDIQDLGLNQEEELALERKEKTFFGQEMWDRLFKIEERDEYTEEEALEEERVVESLLREFGEKLAAGLIPDVPVVTAQEDSDDEALEMQVAKPRAQKKSFCLEFAAHGRCEYGVKCQFLHVVPQSKQELV</sequence>
<reference evidence="7" key="1">
    <citation type="journal article" date="2020" name="Stud. Mycol.">
        <title>101 Dothideomycetes genomes: a test case for predicting lifestyles and emergence of pathogens.</title>
        <authorList>
            <person name="Haridas S."/>
            <person name="Albert R."/>
            <person name="Binder M."/>
            <person name="Bloem J."/>
            <person name="Labutti K."/>
            <person name="Salamov A."/>
            <person name="Andreopoulos B."/>
            <person name="Baker S."/>
            <person name="Barry K."/>
            <person name="Bills G."/>
            <person name="Bluhm B."/>
            <person name="Cannon C."/>
            <person name="Castanera R."/>
            <person name="Culley D."/>
            <person name="Daum C."/>
            <person name="Ezra D."/>
            <person name="Gonzalez J."/>
            <person name="Henrissat B."/>
            <person name="Kuo A."/>
            <person name="Liang C."/>
            <person name="Lipzen A."/>
            <person name="Lutzoni F."/>
            <person name="Magnuson J."/>
            <person name="Mondo S."/>
            <person name="Nolan M."/>
            <person name="Ohm R."/>
            <person name="Pangilinan J."/>
            <person name="Park H.-J."/>
            <person name="Ramirez L."/>
            <person name="Alfaro M."/>
            <person name="Sun H."/>
            <person name="Tritt A."/>
            <person name="Yoshinaga Y."/>
            <person name="Zwiers L.-H."/>
            <person name="Turgeon B."/>
            <person name="Goodwin S."/>
            <person name="Spatafora J."/>
            <person name="Crous P."/>
            <person name="Grigoriev I."/>
        </authorList>
    </citation>
    <scope>NUCLEOTIDE SEQUENCE</scope>
    <source>
        <strain evidence="7">CBS 107.79</strain>
    </source>
</reference>
<feature type="compositionally biased region" description="Basic and acidic residues" evidence="5">
    <location>
        <begin position="53"/>
        <end position="68"/>
    </location>
</feature>
<dbReference type="EMBL" id="ML976711">
    <property type="protein sequence ID" value="KAF1969277.1"/>
    <property type="molecule type" value="Genomic_DNA"/>
</dbReference>
<dbReference type="SUPFAM" id="SSF90229">
    <property type="entry name" value="CCCH zinc finger"/>
    <property type="match status" value="1"/>
</dbReference>
<accession>A0A6A5V7I9</accession>
<gene>
    <name evidence="7" type="ORF">BU23DRAFT_601648</name>
</gene>
<name>A0A6A5V7I9_9PLEO</name>
<evidence type="ECO:0000256" key="1">
    <source>
        <dbReference type="ARBA" id="ARBA00022723"/>
    </source>
</evidence>
<evidence type="ECO:0000313" key="8">
    <source>
        <dbReference type="Proteomes" id="UP000800036"/>
    </source>
</evidence>
<evidence type="ECO:0000259" key="6">
    <source>
        <dbReference type="PROSITE" id="PS50103"/>
    </source>
</evidence>
<dbReference type="PROSITE" id="PS50103">
    <property type="entry name" value="ZF_C3H1"/>
    <property type="match status" value="1"/>
</dbReference>
<feature type="compositionally biased region" description="Basic residues" evidence="5">
    <location>
        <begin position="84"/>
        <end position="103"/>
    </location>
</feature>
<keyword evidence="3 4" id="KW-0862">Zinc</keyword>
<evidence type="ECO:0000313" key="7">
    <source>
        <dbReference type="EMBL" id="KAF1969277.1"/>
    </source>
</evidence>
<dbReference type="GO" id="GO:0008270">
    <property type="term" value="F:zinc ion binding"/>
    <property type="evidence" value="ECO:0007669"/>
    <property type="project" value="UniProtKB-KW"/>
</dbReference>
<evidence type="ECO:0000256" key="5">
    <source>
        <dbReference type="SAM" id="MobiDB-lite"/>
    </source>
</evidence>
<feature type="zinc finger region" description="C3H1-type" evidence="4">
    <location>
        <begin position="379"/>
        <end position="407"/>
    </location>
</feature>
<dbReference type="InterPro" id="IPR000571">
    <property type="entry name" value="Znf_CCCH"/>
</dbReference>
<keyword evidence="1 4" id="KW-0479">Metal-binding</keyword>
<dbReference type="Proteomes" id="UP000800036">
    <property type="component" value="Unassembled WGS sequence"/>
</dbReference>
<dbReference type="OrthoDB" id="3792672at2759"/>
<feature type="domain" description="C3H1-type" evidence="6">
    <location>
        <begin position="379"/>
        <end position="407"/>
    </location>
</feature>